<proteinExistence type="predicted"/>
<evidence type="ECO:0000313" key="2">
    <source>
        <dbReference type="Proteomes" id="UP000183766"/>
    </source>
</evidence>
<gene>
    <name evidence="1" type="ORF">SAMN05216250_108168</name>
</gene>
<dbReference type="AlphaFoldDB" id="A0A174HPM1"/>
<dbReference type="Proteomes" id="UP000183766">
    <property type="component" value="Unassembled WGS sequence"/>
</dbReference>
<organism evidence="1 2">
    <name type="scientific">Bacteroides xylanisolvens</name>
    <dbReference type="NCBI Taxonomy" id="371601"/>
    <lineage>
        <taxon>Bacteria</taxon>
        <taxon>Pseudomonadati</taxon>
        <taxon>Bacteroidota</taxon>
        <taxon>Bacteroidia</taxon>
        <taxon>Bacteroidales</taxon>
        <taxon>Bacteroidaceae</taxon>
        <taxon>Bacteroides</taxon>
    </lineage>
</organism>
<dbReference type="EMBL" id="FOUM01000008">
    <property type="protein sequence ID" value="SFM68185.1"/>
    <property type="molecule type" value="Genomic_DNA"/>
</dbReference>
<reference evidence="1 2" key="1">
    <citation type="submission" date="2016-10" db="EMBL/GenBank/DDBJ databases">
        <authorList>
            <person name="de Groot N.N."/>
        </authorList>
    </citation>
    <scope>NUCLEOTIDE SEQUENCE [LARGE SCALE GENOMIC DNA]</scope>
    <source>
        <strain evidence="1 2">NLAE-zl-C202</strain>
    </source>
</reference>
<name>A0A174HPM1_9BACE</name>
<accession>A0A174HPM1</accession>
<sequence length="47" mass="5335">MEVFNREKVNIGNEKIPPIIQISTDFYIDNLRITIKSVLICVIGGET</sequence>
<protein>
    <submittedName>
        <fullName evidence="1">Uncharacterized protein</fullName>
    </submittedName>
</protein>
<evidence type="ECO:0000313" key="1">
    <source>
        <dbReference type="EMBL" id="SFM68185.1"/>
    </source>
</evidence>